<keyword evidence="3" id="KW-1185">Reference proteome</keyword>
<evidence type="ECO:0000313" key="3">
    <source>
        <dbReference type="Proteomes" id="UP000467841"/>
    </source>
</evidence>
<sequence length="391" mass="44255">MAAASVHDAVSDDFDYEMWAPTMKTTLVEKKLWDVVENGVSPDPTKIPELAATIKVEELAQWRNRVIKDIQALKLIQSSLTDSAFRKTISVDSAKNLWDLLEKGNEEAKLRRLEKQFEELRMGEKESIDSYSGRVTEIVEQLRRLKIEKSDYDVVTKVLASLSASYDGVAPVLGDLMDLKSMTLKSLVEVLQGYDSMKIEDIDRALKLNRLKYESRNKKNHIPKAEEYGRQCYRRKQDKDGEETMVDYILMAKLSLGDFTYDEDMWMIYGHSTSHMTPYEKLFAGRLDKTVKAKVGLVDGTVIMAEGLGEVKVVMKNGKTKTISPVLFVPRGINRNVLSVKQMQSRGCSFDSGERGECIVRDKSGAVFGDTLWDERGLSIRLEVVQGNLKS</sequence>
<evidence type="ECO:0000259" key="1">
    <source>
        <dbReference type="Pfam" id="PF22936"/>
    </source>
</evidence>
<dbReference type="EMBL" id="CACVBM020000033">
    <property type="protein sequence ID" value="CAA7013200.1"/>
    <property type="molecule type" value="Genomic_DNA"/>
</dbReference>
<dbReference type="Pfam" id="PF14223">
    <property type="entry name" value="Retrotran_gag_2"/>
    <property type="match status" value="1"/>
</dbReference>
<accession>A0A6D2HFR2</accession>
<dbReference type="PANTHER" id="PTHR35317">
    <property type="entry name" value="OS04G0629600 PROTEIN"/>
    <property type="match status" value="1"/>
</dbReference>
<dbReference type="AlphaFoldDB" id="A0A6D2HFR2"/>
<dbReference type="InterPro" id="IPR054722">
    <property type="entry name" value="PolX-like_BBD"/>
</dbReference>
<proteinExistence type="predicted"/>
<organism evidence="2 3">
    <name type="scientific">Microthlaspi erraticum</name>
    <dbReference type="NCBI Taxonomy" id="1685480"/>
    <lineage>
        <taxon>Eukaryota</taxon>
        <taxon>Viridiplantae</taxon>
        <taxon>Streptophyta</taxon>
        <taxon>Embryophyta</taxon>
        <taxon>Tracheophyta</taxon>
        <taxon>Spermatophyta</taxon>
        <taxon>Magnoliopsida</taxon>
        <taxon>eudicotyledons</taxon>
        <taxon>Gunneridae</taxon>
        <taxon>Pentapetalae</taxon>
        <taxon>rosids</taxon>
        <taxon>malvids</taxon>
        <taxon>Brassicales</taxon>
        <taxon>Brassicaceae</taxon>
        <taxon>Coluteocarpeae</taxon>
        <taxon>Microthlaspi</taxon>
    </lineage>
</organism>
<evidence type="ECO:0000313" key="2">
    <source>
        <dbReference type="EMBL" id="CAA7013200.1"/>
    </source>
</evidence>
<protein>
    <recommendedName>
        <fullName evidence="1">Retrovirus-related Pol polyprotein from transposon TNT 1-94-like beta-barrel domain-containing protein</fullName>
    </recommendedName>
</protein>
<feature type="domain" description="Retrovirus-related Pol polyprotein from transposon TNT 1-94-like beta-barrel" evidence="1">
    <location>
        <begin position="271"/>
        <end position="348"/>
    </location>
</feature>
<gene>
    <name evidence="2" type="ORF">MERR_LOCUS434</name>
</gene>
<comment type="caution">
    <text evidence="2">The sequence shown here is derived from an EMBL/GenBank/DDBJ whole genome shotgun (WGS) entry which is preliminary data.</text>
</comment>
<dbReference type="PANTHER" id="PTHR35317:SF23">
    <property type="entry name" value="OS04G0629600 PROTEIN"/>
    <property type="match status" value="1"/>
</dbReference>
<reference evidence="2" key="1">
    <citation type="submission" date="2020-01" db="EMBL/GenBank/DDBJ databases">
        <authorList>
            <person name="Mishra B."/>
        </authorList>
    </citation>
    <scope>NUCLEOTIDE SEQUENCE [LARGE SCALE GENOMIC DNA]</scope>
</reference>
<name>A0A6D2HFR2_9BRAS</name>
<dbReference type="Proteomes" id="UP000467841">
    <property type="component" value="Unassembled WGS sequence"/>
</dbReference>
<dbReference type="Pfam" id="PF22936">
    <property type="entry name" value="Pol_BBD"/>
    <property type="match status" value="1"/>
</dbReference>
<dbReference type="OrthoDB" id="1051559at2759"/>